<evidence type="ECO:0000313" key="8">
    <source>
        <dbReference type="EMBL" id="MEM5291996.1"/>
    </source>
</evidence>
<feature type="transmembrane region" description="Helical" evidence="7">
    <location>
        <begin position="249"/>
        <end position="267"/>
    </location>
</feature>
<evidence type="ECO:0000313" key="9">
    <source>
        <dbReference type="Proteomes" id="UP001494588"/>
    </source>
</evidence>
<name>A0ABU9QRC0_9BURK</name>
<comment type="caution">
    <text evidence="8">The sequence shown here is derived from an EMBL/GenBank/DDBJ whole genome shotgun (WGS) entry which is preliminary data.</text>
</comment>
<evidence type="ECO:0000256" key="6">
    <source>
        <dbReference type="ARBA" id="ARBA00023136"/>
    </source>
</evidence>
<dbReference type="Gene3D" id="1.20.1250.20">
    <property type="entry name" value="MFS general substrate transporter like domains"/>
    <property type="match status" value="1"/>
</dbReference>
<keyword evidence="6 7" id="KW-0472">Membrane</keyword>
<gene>
    <name evidence="8" type="ORF">V4C55_40520</name>
</gene>
<evidence type="ECO:0000256" key="3">
    <source>
        <dbReference type="ARBA" id="ARBA00022475"/>
    </source>
</evidence>
<dbReference type="PANTHER" id="PTHR23517">
    <property type="entry name" value="RESISTANCE PROTEIN MDTM, PUTATIVE-RELATED-RELATED"/>
    <property type="match status" value="1"/>
</dbReference>
<evidence type="ECO:0000256" key="4">
    <source>
        <dbReference type="ARBA" id="ARBA00022692"/>
    </source>
</evidence>
<evidence type="ECO:0000256" key="7">
    <source>
        <dbReference type="SAM" id="Phobius"/>
    </source>
</evidence>
<evidence type="ECO:0000256" key="1">
    <source>
        <dbReference type="ARBA" id="ARBA00004651"/>
    </source>
</evidence>
<dbReference type="RefSeq" id="WP_342965459.1">
    <property type="nucleotide sequence ID" value="NZ_JAZHGC010000066.1"/>
</dbReference>
<proteinExistence type="predicted"/>
<keyword evidence="5 7" id="KW-1133">Transmembrane helix</keyword>
<dbReference type="Pfam" id="PF07690">
    <property type="entry name" value="MFS_1"/>
    <property type="match status" value="1"/>
</dbReference>
<feature type="transmembrane region" description="Helical" evidence="7">
    <location>
        <begin position="109"/>
        <end position="129"/>
    </location>
</feature>
<accession>A0ABU9QRC0</accession>
<keyword evidence="9" id="KW-1185">Reference proteome</keyword>
<sequence length="396" mass="41509">MTANEPASGLPARVAFPRDIQTLLRVQGMMNASHFMTLPLLALHMSVTLHFSSAAVATVMAANLLSAQMLPLIAGAIADRFGTRWMIIIGLWLRGSGFLGFAFTNDAAAWVGFALTAGSGVACYETGLYGIFGRQPKATLPSLFASNNQMLNTGTAIGALIGGLAGLFDTRFAFASSAVLLGLLGGAAFQLKPDYCEVSGRRPVISSLRVAATHRDLWRLIAVSLPWFFLFPQLYVAFPLYAGRMAGPYAASAVYVVNGVIGLAFMLSAKHWLVRMNPASATIGAYLAAAVAYASVAAMDGVAWFLVFVAGYTVIETILVPAFETMIASLVVDGSQSTFFGALSAVGALGSTAGYYAGSWLATNGTPIQTWITFGSVGALGFAVAVILLPRAQMIG</sequence>
<dbReference type="SUPFAM" id="SSF103473">
    <property type="entry name" value="MFS general substrate transporter"/>
    <property type="match status" value="1"/>
</dbReference>
<dbReference type="InterPro" id="IPR050171">
    <property type="entry name" value="MFS_Transporters"/>
</dbReference>
<dbReference type="PANTHER" id="PTHR23517:SF2">
    <property type="entry name" value="MULTIDRUG RESISTANCE PROTEIN MDTH"/>
    <property type="match status" value="1"/>
</dbReference>
<feature type="transmembrane region" description="Helical" evidence="7">
    <location>
        <begin position="339"/>
        <end position="358"/>
    </location>
</feature>
<dbReference type="InterPro" id="IPR036259">
    <property type="entry name" value="MFS_trans_sf"/>
</dbReference>
<protein>
    <submittedName>
        <fullName evidence="8">MFS transporter</fullName>
    </submittedName>
</protein>
<feature type="transmembrane region" description="Helical" evidence="7">
    <location>
        <begin position="279"/>
        <end position="296"/>
    </location>
</feature>
<feature type="transmembrane region" description="Helical" evidence="7">
    <location>
        <begin position="40"/>
        <end position="65"/>
    </location>
</feature>
<dbReference type="Proteomes" id="UP001494588">
    <property type="component" value="Unassembled WGS sequence"/>
</dbReference>
<feature type="transmembrane region" description="Helical" evidence="7">
    <location>
        <begin position="85"/>
        <end position="103"/>
    </location>
</feature>
<comment type="subcellular location">
    <subcellularLocation>
        <location evidence="1">Cell membrane</location>
        <topology evidence="1">Multi-pass membrane protein</topology>
    </subcellularLocation>
</comment>
<dbReference type="InterPro" id="IPR011701">
    <property type="entry name" value="MFS"/>
</dbReference>
<feature type="transmembrane region" description="Helical" evidence="7">
    <location>
        <begin position="302"/>
        <end position="327"/>
    </location>
</feature>
<keyword evidence="2" id="KW-0813">Transport</keyword>
<evidence type="ECO:0000256" key="2">
    <source>
        <dbReference type="ARBA" id="ARBA00022448"/>
    </source>
</evidence>
<dbReference type="EMBL" id="JAZHGC010000066">
    <property type="protein sequence ID" value="MEM5291996.1"/>
    <property type="molecule type" value="Genomic_DNA"/>
</dbReference>
<organism evidence="8 9">
    <name type="scientific">Paraburkholderia sabiae</name>
    <dbReference type="NCBI Taxonomy" id="273251"/>
    <lineage>
        <taxon>Bacteria</taxon>
        <taxon>Pseudomonadati</taxon>
        <taxon>Pseudomonadota</taxon>
        <taxon>Betaproteobacteria</taxon>
        <taxon>Burkholderiales</taxon>
        <taxon>Burkholderiaceae</taxon>
        <taxon>Paraburkholderia</taxon>
    </lineage>
</organism>
<feature type="transmembrane region" description="Helical" evidence="7">
    <location>
        <begin position="370"/>
        <end position="389"/>
    </location>
</feature>
<keyword evidence="3" id="KW-1003">Cell membrane</keyword>
<evidence type="ECO:0000256" key="5">
    <source>
        <dbReference type="ARBA" id="ARBA00022989"/>
    </source>
</evidence>
<reference evidence="8 9" key="1">
    <citation type="submission" date="2024-01" db="EMBL/GenBank/DDBJ databases">
        <title>The diversity of rhizobia nodulating Mimosa spp. in eleven states of Brazil covering several biomes is determined by host plant, location, and edaphic factors.</title>
        <authorList>
            <person name="Rouws L."/>
            <person name="Barauna A."/>
            <person name="Beukes C."/>
            <person name="De Faria S.M."/>
            <person name="Gross E."/>
            <person name="Dos Reis Junior F.B."/>
            <person name="Simon M."/>
            <person name="Maluk M."/>
            <person name="Odee D.W."/>
            <person name="Kenicer G."/>
            <person name="Young J.P.W."/>
            <person name="Reis V.M."/>
            <person name="Zilli J."/>
            <person name="James E.K."/>
        </authorList>
    </citation>
    <scope>NUCLEOTIDE SEQUENCE [LARGE SCALE GENOMIC DNA]</scope>
    <source>
        <strain evidence="8 9">JPY77</strain>
    </source>
</reference>
<feature type="transmembrane region" description="Helical" evidence="7">
    <location>
        <begin position="217"/>
        <end position="237"/>
    </location>
</feature>
<feature type="transmembrane region" description="Helical" evidence="7">
    <location>
        <begin position="150"/>
        <end position="168"/>
    </location>
</feature>
<keyword evidence="4 7" id="KW-0812">Transmembrane</keyword>
<feature type="transmembrane region" description="Helical" evidence="7">
    <location>
        <begin position="174"/>
        <end position="191"/>
    </location>
</feature>